<name>A0A8S1RWX1_9CILI</name>
<keyword evidence="15" id="KW-1185">Reference proteome</keyword>
<feature type="transmembrane region" description="Helical" evidence="11">
    <location>
        <begin position="915"/>
        <end position="939"/>
    </location>
</feature>
<comment type="caution">
    <text evidence="14">The sequence shown here is derived from an EMBL/GenBank/DDBJ whole genome shotgun (WGS) entry which is preliminary data.</text>
</comment>
<dbReference type="PROSITE" id="PS50893">
    <property type="entry name" value="ABC_TRANSPORTER_2"/>
    <property type="match status" value="2"/>
</dbReference>
<evidence type="ECO:0000256" key="6">
    <source>
        <dbReference type="ARBA" id="ARBA00022741"/>
    </source>
</evidence>
<evidence type="ECO:0000313" key="15">
    <source>
        <dbReference type="Proteomes" id="UP000689195"/>
    </source>
</evidence>
<dbReference type="PROSITE" id="PS00211">
    <property type="entry name" value="ABC_TRANSPORTER_1"/>
    <property type="match status" value="1"/>
</dbReference>
<feature type="domain" description="ABC transporter" evidence="12">
    <location>
        <begin position="1018"/>
        <end position="1252"/>
    </location>
</feature>
<organism evidence="14 15">
    <name type="scientific">Paramecium pentaurelia</name>
    <dbReference type="NCBI Taxonomy" id="43138"/>
    <lineage>
        <taxon>Eukaryota</taxon>
        <taxon>Sar</taxon>
        <taxon>Alveolata</taxon>
        <taxon>Ciliophora</taxon>
        <taxon>Intramacronucleata</taxon>
        <taxon>Oligohymenophorea</taxon>
        <taxon>Peniculida</taxon>
        <taxon>Parameciidae</taxon>
        <taxon>Paramecium</taxon>
    </lineage>
</organism>
<dbReference type="AlphaFoldDB" id="A0A8S1RWX1"/>
<feature type="transmembrane region" description="Helical" evidence="11">
    <location>
        <begin position="90"/>
        <end position="112"/>
    </location>
</feature>
<feature type="transmembrane region" description="Helical" evidence="11">
    <location>
        <begin position="235"/>
        <end position="257"/>
    </location>
</feature>
<dbReference type="FunFam" id="1.20.1560.10:FF:000233">
    <property type="entry name" value="Uncharacterized protein"/>
    <property type="match status" value="1"/>
</dbReference>
<evidence type="ECO:0000259" key="13">
    <source>
        <dbReference type="PROSITE" id="PS50929"/>
    </source>
</evidence>
<keyword evidence="3" id="KW-0813">Transport</keyword>
<evidence type="ECO:0000256" key="10">
    <source>
        <dbReference type="ARBA" id="ARBA00023180"/>
    </source>
</evidence>
<feature type="domain" description="ABC transporter" evidence="12">
    <location>
        <begin position="402"/>
        <end position="642"/>
    </location>
</feature>
<dbReference type="PROSITE" id="PS50929">
    <property type="entry name" value="ABC_TM1F"/>
    <property type="match status" value="2"/>
</dbReference>
<dbReference type="InterPro" id="IPR017871">
    <property type="entry name" value="ABC_transporter-like_CS"/>
</dbReference>
<evidence type="ECO:0008006" key="16">
    <source>
        <dbReference type="Google" id="ProtNLM"/>
    </source>
</evidence>
<dbReference type="GO" id="GO:0016020">
    <property type="term" value="C:membrane"/>
    <property type="evidence" value="ECO:0007669"/>
    <property type="project" value="UniProtKB-SubCell"/>
</dbReference>
<gene>
    <name evidence="14" type="ORF">PPENT_87.1.T0010332</name>
</gene>
<keyword evidence="7" id="KW-0067">ATP-binding</keyword>
<keyword evidence="4 11" id="KW-0812">Transmembrane</keyword>
<dbReference type="FunFam" id="3.40.50.300:FF:003449">
    <property type="entry name" value="Uncharacterized protein"/>
    <property type="match status" value="1"/>
</dbReference>
<keyword evidence="5" id="KW-0677">Repeat</keyword>
<comment type="similarity">
    <text evidence="2">Belongs to the ABC transporter superfamily. ABCC family. Conjugate transporter (TC 3.A.1.208) subfamily.</text>
</comment>
<evidence type="ECO:0000256" key="5">
    <source>
        <dbReference type="ARBA" id="ARBA00022737"/>
    </source>
</evidence>
<evidence type="ECO:0000256" key="9">
    <source>
        <dbReference type="ARBA" id="ARBA00023136"/>
    </source>
</evidence>
<feature type="domain" description="ABC transmembrane type-1" evidence="13">
    <location>
        <begin position="91"/>
        <end position="329"/>
    </location>
</feature>
<keyword evidence="9 11" id="KW-0472">Membrane</keyword>
<evidence type="ECO:0000256" key="1">
    <source>
        <dbReference type="ARBA" id="ARBA00004141"/>
    </source>
</evidence>
<keyword evidence="10" id="KW-0325">Glycoprotein</keyword>
<evidence type="ECO:0000256" key="4">
    <source>
        <dbReference type="ARBA" id="ARBA00022692"/>
    </source>
</evidence>
<feature type="transmembrane region" description="Helical" evidence="11">
    <location>
        <begin position="836"/>
        <end position="852"/>
    </location>
</feature>
<comment type="subcellular location">
    <subcellularLocation>
        <location evidence="1">Membrane</location>
        <topology evidence="1">Multi-pass membrane protein</topology>
    </subcellularLocation>
</comment>
<dbReference type="GO" id="GO:0005524">
    <property type="term" value="F:ATP binding"/>
    <property type="evidence" value="ECO:0007669"/>
    <property type="project" value="UniProtKB-KW"/>
</dbReference>
<dbReference type="Pfam" id="PF00664">
    <property type="entry name" value="ABC_membrane"/>
    <property type="match status" value="2"/>
</dbReference>
<keyword evidence="8 11" id="KW-1133">Transmembrane helix</keyword>
<feature type="transmembrane region" description="Helical" evidence="11">
    <location>
        <begin position="206"/>
        <end position="229"/>
    </location>
</feature>
<evidence type="ECO:0000256" key="8">
    <source>
        <dbReference type="ARBA" id="ARBA00022989"/>
    </source>
</evidence>
<dbReference type="GO" id="GO:0140359">
    <property type="term" value="F:ABC-type transporter activity"/>
    <property type="evidence" value="ECO:0007669"/>
    <property type="project" value="InterPro"/>
</dbReference>
<evidence type="ECO:0000256" key="11">
    <source>
        <dbReference type="SAM" id="Phobius"/>
    </source>
</evidence>
<feature type="transmembrane region" description="Helical" evidence="11">
    <location>
        <begin position="312"/>
        <end position="336"/>
    </location>
</feature>
<evidence type="ECO:0000256" key="7">
    <source>
        <dbReference type="ARBA" id="ARBA00022840"/>
    </source>
</evidence>
<dbReference type="InterPro" id="IPR003439">
    <property type="entry name" value="ABC_transporter-like_ATP-bd"/>
</dbReference>
<dbReference type="CDD" id="cd03244">
    <property type="entry name" value="ABCC_MRP_domain2"/>
    <property type="match status" value="1"/>
</dbReference>
<dbReference type="Proteomes" id="UP000689195">
    <property type="component" value="Unassembled WGS sequence"/>
</dbReference>
<evidence type="ECO:0000313" key="14">
    <source>
        <dbReference type="EMBL" id="CAD8131880.1"/>
    </source>
</evidence>
<dbReference type="InterPro" id="IPR003593">
    <property type="entry name" value="AAA+_ATPase"/>
</dbReference>
<keyword evidence="6" id="KW-0547">Nucleotide-binding</keyword>
<sequence length="1260" mass="144438">MSKIIDQSDQISLLEPNKGLSFDENQCHKTFFFSWVYPILKIGKSKPLTQFDLITIDKKSNMSSSYQRFINVFNKSNLTLSLFKSFRKQIFICLIAYIMVAALQLCLPIISAKSQKFFMYDHPEEKPLTSNMFYFAIVQLIYMLSLSLIKPFQLFFASLVSIKIQGALQQEILQKTLQFPISRSQHYSTGELINMLQVDITQTSNYFYNAIILYACPIQLVCAGIVFYVTLGNQALVPALGAIVQAFIGLTFGYFYGIVQKKYMLAKDLRMKAVDEALLYSKQVKLNQLEDFFEQRIHAQRTYELYHLKNQVIMLILIQLLQGLVGIFTWEILFFVNDPINFAIISIMMQNYDNIVRILEDLPSQFKNYSMSKNSIDRIENFLKQRECNPLDYMIEQSNIAIDIQNCSFDWETNDQMNQEVGDEQNDPIQKNTSIFNINLNIQINKGQYVAFVGNSASGKSTILRSILGETHNQYGKITVNGRISVATQDPWIISGTIKKNITFMNEFDSMKYKQVIKCCGLERDIASFKNGDETILGEKGDNLSGGQQKRINLARAVYNDADIYLFDDPMSALDIKVKYQINQQCIQGYLKNKTRIIFTNSLSNLQECDMIYIVEGGKIIKQGKFAQIIGVENNKLLSQKEIIDIQFEEKHYTPELTENQDLKSSLIQKEDQEKGQVSQAVQSQIFSFIGRYCAILCALLYFVIVLACQLFGNFIMAQDDITDEEYKILAQTYYPFIQAPIIVAMVLMKSYYLIKGLSTSKLIHDNVMNSLLNASYTKFYNTILIGRLMNRLSKDIYSIDLLFPNEIQNLTYQCTSLLLPLFACFLYLNIAALPLLILFFIILLYLTIIYYRCLREITRIEAVSKSPVFSFFQQIVRGVTYVRSCLPIDKVIALQQKNVDIDLGNQINLYGFQYWYQSLAGSITNCFQALLFIICFLYPGKTQKMTNLVLQQMQTVSTLLLNSSISYGNIQMYFISFERCLHLANKIELEEKNHPLITPSEQDNQDKDKMVKTDVVLKLDNCTFQYRSNSKSVLQHISLQLHKGEKIGVVGRTGAGKSSIILALTAILEQIEGQIEIEDQNINSYSLNQLRQKFSIIPQDPLIFMGTLRENLDPLNQFSEAKILEVATQCRLFEMQSFKKYGLQSEIALSGNNLSQGEKQLLNITRCVLEDKQIILVDEATANIDQNTEEHVKDIFEKCFKNAAMLTIAHKVTTIMNSDKILVLNDGKISEFDHPQKLLADPNSEFKQIIDLINQSEQL</sequence>
<dbReference type="InterPro" id="IPR011527">
    <property type="entry name" value="ABC1_TM_dom"/>
</dbReference>
<evidence type="ECO:0000256" key="2">
    <source>
        <dbReference type="ARBA" id="ARBA00009726"/>
    </source>
</evidence>
<dbReference type="InterPro" id="IPR050173">
    <property type="entry name" value="ABC_transporter_C-like"/>
</dbReference>
<evidence type="ECO:0000256" key="3">
    <source>
        <dbReference type="ARBA" id="ARBA00022448"/>
    </source>
</evidence>
<dbReference type="FunFam" id="3.40.50.300:FF:001172">
    <property type="entry name" value="Cystic fibrosis transmembrane conductance regulator"/>
    <property type="match status" value="1"/>
</dbReference>
<dbReference type="PANTHER" id="PTHR24223">
    <property type="entry name" value="ATP-BINDING CASSETTE SUB-FAMILY C"/>
    <property type="match status" value="1"/>
</dbReference>
<dbReference type="SMART" id="SM00382">
    <property type="entry name" value="AAA"/>
    <property type="match status" value="2"/>
</dbReference>
<dbReference type="PANTHER" id="PTHR24223:SF456">
    <property type="entry name" value="MULTIDRUG RESISTANCE-ASSOCIATED PROTEIN LETHAL(2)03659"/>
    <property type="match status" value="1"/>
</dbReference>
<dbReference type="GO" id="GO:0016887">
    <property type="term" value="F:ATP hydrolysis activity"/>
    <property type="evidence" value="ECO:0007669"/>
    <property type="project" value="InterPro"/>
</dbReference>
<feature type="transmembrane region" description="Helical" evidence="11">
    <location>
        <begin position="132"/>
        <end position="149"/>
    </location>
</feature>
<dbReference type="Pfam" id="PF00005">
    <property type="entry name" value="ABC_tran"/>
    <property type="match status" value="2"/>
</dbReference>
<feature type="transmembrane region" description="Helical" evidence="11">
    <location>
        <begin position="734"/>
        <end position="755"/>
    </location>
</feature>
<dbReference type="CDD" id="cd03250">
    <property type="entry name" value="ABCC_MRP_domain1"/>
    <property type="match status" value="1"/>
</dbReference>
<accession>A0A8S1RWX1</accession>
<dbReference type="OrthoDB" id="298706at2759"/>
<dbReference type="EMBL" id="CAJJDO010000001">
    <property type="protein sequence ID" value="CAD8131880.1"/>
    <property type="molecule type" value="Genomic_DNA"/>
</dbReference>
<reference evidence="14" key="1">
    <citation type="submission" date="2021-01" db="EMBL/GenBank/DDBJ databases">
        <authorList>
            <consortium name="Genoscope - CEA"/>
            <person name="William W."/>
        </authorList>
    </citation>
    <scope>NUCLEOTIDE SEQUENCE</scope>
</reference>
<evidence type="ECO:0000259" key="12">
    <source>
        <dbReference type="PROSITE" id="PS50893"/>
    </source>
</evidence>
<feature type="transmembrane region" description="Helical" evidence="11">
    <location>
        <begin position="690"/>
        <end position="713"/>
    </location>
</feature>
<protein>
    <recommendedName>
        <fullName evidence="16">ABC transporter family protein</fullName>
    </recommendedName>
</protein>
<proteinExistence type="inferred from homology"/>
<dbReference type="FunFam" id="1.20.1560.10:FF:000255">
    <property type="entry name" value="Uncharacterized protein"/>
    <property type="match status" value="1"/>
</dbReference>
<feature type="domain" description="ABC transmembrane type-1" evidence="13">
    <location>
        <begin position="757"/>
        <end position="980"/>
    </location>
</feature>